<sequence>MLTCPLNSSLFLSWLRLILVVGESFDVGGGDSDRAASYQEQMSH</sequence>
<accession>A0A1M5Y165</accession>
<dbReference type="AlphaFoldDB" id="A0A1M5Y165"/>
<proteinExistence type="predicted"/>
<gene>
    <name evidence="1" type="ORF">SAMN05443248_7771</name>
</gene>
<dbReference type="Proteomes" id="UP000189796">
    <property type="component" value="Chromosome I"/>
</dbReference>
<dbReference type="EMBL" id="LT670817">
    <property type="protein sequence ID" value="SHI05263.1"/>
    <property type="molecule type" value="Genomic_DNA"/>
</dbReference>
<protein>
    <submittedName>
        <fullName evidence="1">Uncharacterized protein</fullName>
    </submittedName>
</protein>
<evidence type="ECO:0000313" key="1">
    <source>
        <dbReference type="EMBL" id="SHI05263.1"/>
    </source>
</evidence>
<organism evidence="1 2">
    <name type="scientific">Bradyrhizobium erythrophlei</name>
    <dbReference type="NCBI Taxonomy" id="1437360"/>
    <lineage>
        <taxon>Bacteria</taxon>
        <taxon>Pseudomonadati</taxon>
        <taxon>Pseudomonadota</taxon>
        <taxon>Alphaproteobacteria</taxon>
        <taxon>Hyphomicrobiales</taxon>
        <taxon>Nitrobacteraceae</taxon>
        <taxon>Bradyrhizobium</taxon>
    </lineage>
</organism>
<reference evidence="1 2" key="1">
    <citation type="submission" date="2016-11" db="EMBL/GenBank/DDBJ databases">
        <authorList>
            <person name="Jaros S."/>
            <person name="Januszkiewicz K."/>
            <person name="Wedrychowicz H."/>
        </authorList>
    </citation>
    <scope>NUCLEOTIDE SEQUENCE [LARGE SCALE GENOMIC DNA]</scope>
    <source>
        <strain evidence="1 2">GAS138</strain>
    </source>
</reference>
<name>A0A1M5Y165_9BRAD</name>
<evidence type="ECO:0000313" key="2">
    <source>
        <dbReference type="Proteomes" id="UP000189796"/>
    </source>
</evidence>